<reference evidence="2 3" key="1">
    <citation type="submission" date="2024-01" db="EMBL/GenBank/DDBJ databases">
        <title>The genomes of 5 underutilized Papilionoideae crops provide insights into root nodulation and disease resistance.</title>
        <authorList>
            <person name="Yuan L."/>
        </authorList>
    </citation>
    <scope>NUCLEOTIDE SEQUENCE [LARGE SCALE GENOMIC DNA]</scope>
    <source>
        <strain evidence="2">LY-2023</strain>
        <tissue evidence="2">Leaf</tissue>
    </source>
</reference>
<gene>
    <name evidence="2" type="ORF">RJT34_16545</name>
</gene>
<accession>A0AAN9PCE6</accession>
<organism evidence="2 3">
    <name type="scientific">Clitoria ternatea</name>
    <name type="common">Butterfly pea</name>
    <dbReference type="NCBI Taxonomy" id="43366"/>
    <lineage>
        <taxon>Eukaryota</taxon>
        <taxon>Viridiplantae</taxon>
        <taxon>Streptophyta</taxon>
        <taxon>Embryophyta</taxon>
        <taxon>Tracheophyta</taxon>
        <taxon>Spermatophyta</taxon>
        <taxon>Magnoliopsida</taxon>
        <taxon>eudicotyledons</taxon>
        <taxon>Gunneridae</taxon>
        <taxon>Pentapetalae</taxon>
        <taxon>rosids</taxon>
        <taxon>fabids</taxon>
        <taxon>Fabales</taxon>
        <taxon>Fabaceae</taxon>
        <taxon>Papilionoideae</taxon>
        <taxon>50 kb inversion clade</taxon>
        <taxon>NPAAA clade</taxon>
        <taxon>indigoferoid/millettioid clade</taxon>
        <taxon>Phaseoleae</taxon>
        <taxon>Clitoria</taxon>
    </lineage>
</organism>
<evidence type="ECO:0000256" key="1">
    <source>
        <dbReference type="SAM" id="MobiDB-lite"/>
    </source>
</evidence>
<dbReference type="Proteomes" id="UP001359559">
    <property type="component" value="Unassembled WGS sequence"/>
</dbReference>
<dbReference type="EMBL" id="JAYKXN010000004">
    <property type="protein sequence ID" value="KAK7293673.1"/>
    <property type="molecule type" value="Genomic_DNA"/>
</dbReference>
<sequence>MGEGRERDSPLPCITSLSVRAFLDARPSNIALTWQKRGLGRSQDSLARKNPLEASIRHALRIDSDLTPSHRRNPVQRRNSGSDLATSLGSASYTRG</sequence>
<comment type="caution">
    <text evidence="2">The sequence shown here is derived from an EMBL/GenBank/DDBJ whole genome shotgun (WGS) entry which is preliminary data.</text>
</comment>
<proteinExistence type="predicted"/>
<feature type="compositionally biased region" description="Polar residues" evidence="1">
    <location>
        <begin position="76"/>
        <end position="96"/>
    </location>
</feature>
<dbReference type="AlphaFoldDB" id="A0AAN9PCE6"/>
<protein>
    <submittedName>
        <fullName evidence="2">Uncharacterized protein</fullName>
    </submittedName>
</protein>
<evidence type="ECO:0000313" key="3">
    <source>
        <dbReference type="Proteomes" id="UP001359559"/>
    </source>
</evidence>
<keyword evidence="3" id="KW-1185">Reference proteome</keyword>
<name>A0AAN9PCE6_CLITE</name>
<evidence type="ECO:0000313" key="2">
    <source>
        <dbReference type="EMBL" id="KAK7293673.1"/>
    </source>
</evidence>
<feature type="region of interest" description="Disordered" evidence="1">
    <location>
        <begin position="63"/>
        <end position="96"/>
    </location>
</feature>